<dbReference type="Gene3D" id="3.30.565.10">
    <property type="entry name" value="Histidine kinase-like ATPase, C-terminal domain"/>
    <property type="match status" value="1"/>
</dbReference>
<dbReference type="Pfam" id="PF02518">
    <property type="entry name" value="HATPase_c"/>
    <property type="match status" value="1"/>
</dbReference>
<gene>
    <name evidence="7" type="primary">HK6-1</name>
    <name evidence="7" type="ORF">SELMODRAFT_451436</name>
</gene>
<dbReference type="SMART" id="SM00388">
    <property type="entry name" value="HisKA"/>
    <property type="match status" value="1"/>
</dbReference>
<dbReference type="HOGENOM" id="CLU_000445_114_15_1"/>
<dbReference type="SUPFAM" id="SSF55874">
    <property type="entry name" value="ATPase domain of HSP90 chaperone/DNA topoisomerase II/histidine kinase"/>
    <property type="match status" value="1"/>
</dbReference>
<dbReference type="CDD" id="cd00082">
    <property type="entry name" value="HisKA"/>
    <property type="match status" value="1"/>
</dbReference>
<evidence type="ECO:0000313" key="7">
    <source>
        <dbReference type="EMBL" id="EFJ16975.1"/>
    </source>
</evidence>
<dbReference type="InterPro" id="IPR011006">
    <property type="entry name" value="CheY-like_superfamily"/>
</dbReference>
<dbReference type="PROSITE" id="PS50109">
    <property type="entry name" value="HIS_KIN"/>
    <property type="match status" value="1"/>
</dbReference>
<evidence type="ECO:0000313" key="8">
    <source>
        <dbReference type="Proteomes" id="UP000001514"/>
    </source>
</evidence>
<dbReference type="SMART" id="SM00448">
    <property type="entry name" value="REC"/>
    <property type="match status" value="1"/>
</dbReference>
<dbReference type="SUPFAM" id="SSF52172">
    <property type="entry name" value="CheY-like"/>
    <property type="match status" value="1"/>
</dbReference>
<organism evidence="8">
    <name type="scientific">Selaginella moellendorffii</name>
    <name type="common">Spikemoss</name>
    <dbReference type="NCBI Taxonomy" id="88036"/>
    <lineage>
        <taxon>Eukaryota</taxon>
        <taxon>Viridiplantae</taxon>
        <taxon>Streptophyta</taxon>
        <taxon>Embryophyta</taxon>
        <taxon>Tracheophyta</taxon>
        <taxon>Lycopodiopsida</taxon>
        <taxon>Selaginellales</taxon>
        <taxon>Selaginellaceae</taxon>
        <taxon>Selaginella</taxon>
    </lineage>
</organism>
<dbReference type="EMBL" id="GL377616">
    <property type="protein sequence ID" value="EFJ16975.1"/>
    <property type="molecule type" value="Genomic_DNA"/>
</dbReference>
<dbReference type="InterPro" id="IPR036890">
    <property type="entry name" value="HATPase_C_sf"/>
</dbReference>
<dbReference type="Gramene" id="EFJ16975">
    <property type="protein sequence ID" value="EFJ16975"/>
    <property type="gene ID" value="SELMODRAFT_451436"/>
</dbReference>
<dbReference type="InterPro" id="IPR001789">
    <property type="entry name" value="Sig_transdc_resp-reg_receiver"/>
</dbReference>
<dbReference type="OMA" id="HWIFGSH"/>
<evidence type="ECO:0000259" key="6">
    <source>
        <dbReference type="PROSITE" id="PS50110"/>
    </source>
</evidence>
<dbReference type="KEGG" id="smo:SELMODRAFT_451436"/>
<dbReference type="InterPro" id="IPR003661">
    <property type="entry name" value="HisK_dim/P_dom"/>
</dbReference>
<dbReference type="InterPro" id="IPR036097">
    <property type="entry name" value="HisK_dim/P_sf"/>
</dbReference>
<dbReference type="AlphaFoldDB" id="D8SF44"/>
<dbReference type="CDD" id="cd17546">
    <property type="entry name" value="REC_hyHK_CKI1_RcsC-like"/>
    <property type="match status" value="1"/>
</dbReference>
<comment type="catalytic activity">
    <reaction evidence="1">
        <text>ATP + protein L-histidine = ADP + protein N-phospho-L-histidine.</text>
        <dbReference type="EC" id="2.7.13.3"/>
    </reaction>
</comment>
<keyword evidence="8" id="KW-1185">Reference proteome</keyword>
<feature type="domain" description="Response regulatory" evidence="6">
    <location>
        <begin position="408"/>
        <end position="523"/>
    </location>
</feature>
<dbReference type="InterPro" id="IPR003594">
    <property type="entry name" value="HATPase_dom"/>
</dbReference>
<dbReference type="GeneID" id="9634224"/>
<dbReference type="InterPro" id="IPR005467">
    <property type="entry name" value="His_kinase_dom"/>
</dbReference>
<dbReference type="PANTHER" id="PTHR43719">
    <property type="entry name" value="TWO-COMPONENT HISTIDINE KINASE"/>
    <property type="match status" value="1"/>
</dbReference>
<dbReference type="Pfam" id="PF00072">
    <property type="entry name" value="Response_reg"/>
    <property type="match status" value="1"/>
</dbReference>
<dbReference type="Proteomes" id="UP000001514">
    <property type="component" value="Unassembled WGS sequence"/>
</dbReference>
<dbReference type="EC" id="2.7.13.3" evidence="2"/>
<dbReference type="Pfam" id="PF00512">
    <property type="entry name" value="HisKA"/>
    <property type="match status" value="1"/>
</dbReference>
<dbReference type="Gene3D" id="3.40.50.2300">
    <property type="match status" value="1"/>
</dbReference>
<dbReference type="PRINTS" id="PR00344">
    <property type="entry name" value="BCTRLSENSOR"/>
</dbReference>
<dbReference type="SMART" id="SM00387">
    <property type="entry name" value="HATPase_c"/>
    <property type="match status" value="1"/>
</dbReference>
<accession>D8SF44</accession>
<dbReference type="CDD" id="cd16922">
    <property type="entry name" value="HATPase_EvgS-ArcB-TorS-like"/>
    <property type="match status" value="1"/>
</dbReference>
<dbReference type="OrthoDB" id="21225at2759"/>
<evidence type="ECO:0000256" key="1">
    <source>
        <dbReference type="ARBA" id="ARBA00000085"/>
    </source>
</evidence>
<dbReference type="eggNOG" id="KOG0519">
    <property type="taxonomic scope" value="Eukaryota"/>
</dbReference>
<feature type="modified residue" description="4-aspartylphosphate" evidence="4">
    <location>
        <position position="458"/>
    </location>
</feature>
<protein>
    <recommendedName>
        <fullName evidence="2">histidine kinase</fullName>
        <ecNumber evidence="2">2.7.13.3</ecNumber>
    </recommendedName>
</protein>
<reference evidence="7 8" key="1">
    <citation type="journal article" date="2011" name="Science">
        <title>The Selaginella genome identifies genetic changes associated with the evolution of vascular plants.</title>
        <authorList>
            <person name="Banks J.A."/>
            <person name="Nishiyama T."/>
            <person name="Hasebe M."/>
            <person name="Bowman J.L."/>
            <person name="Gribskov M."/>
            <person name="dePamphilis C."/>
            <person name="Albert V.A."/>
            <person name="Aono N."/>
            <person name="Aoyama T."/>
            <person name="Ambrose B.A."/>
            <person name="Ashton N.W."/>
            <person name="Axtell M.J."/>
            <person name="Barker E."/>
            <person name="Barker M.S."/>
            <person name="Bennetzen J.L."/>
            <person name="Bonawitz N.D."/>
            <person name="Chapple C."/>
            <person name="Cheng C."/>
            <person name="Correa L.G."/>
            <person name="Dacre M."/>
            <person name="DeBarry J."/>
            <person name="Dreyer I."/>
            <person name="Elias M."/>
            <person name="Engstrom E.M."/>
            <person name="Estelle M."/>
            <person name="Feng L."/>
            <person name="Finet C."/>
            <person name="Floyd S.K."/>
            <person name="Frommer W.B."/>
            <person name="Fujita T."/>
            <person name="Gramzow L."/>
            <person name="Gutensohn M."/>
            <person name="Harholt J."/>
            <person name="Hattori M."/>
            <person name="Heyl A."/>
            <person name="Hirai T."/>
            <person name="Hiwatashi Y."/>
            <person name="Ishikawa M."/>
            <person name="Iwata M."/>
            <person name="Karol K.G."/>
            <person name="Koehler B."/>
            <person name="Kolukisaoglu U."/>
            <person name="Kubo M."/>
            <person name="Kurata T."/>
            <person name="Lalonde S."/>
            <person name="Li K."/>
            <person name="Li Y."/>
            <person name="Litt A."/>
            <person name="Lyons E."/>
            <person name="Manning G."/>
            <person name="Maruyama T."/>
            <person name="Michael T.P."/>
            <person name="Mikami K."/>
            <person name="Miyazaki S."/>
            <person name="Morinaga S."/>
            <person name="Murata T."/>
            <person name="Mueller-Roeber B."/>
            <person name="Nelson D.R."/>
            <person name="Obara M."/>
            <person name="Oguri Y."/>
            <person name="Olmstead R.G."/>
            <person name="Onodera N."/>
            <person name="Petersen B.L."/>
            <person name="Pils B."/>
            <person name="Prigge M."/>
            <person name="Rensing S.A."/>
            <person name="Riano-Pachon D.M."/>
            <person name="Roberts A.W."/>
            <person name="Sato Y."/>
            <person name="Scheller H.V."/>
            <person name="Schulz B."/>
            <person name="Schulz C."/>
            <person name="Shakirov E.V."/>
            <person name="Shibagaki N."/>
            <person name="Shinohara N."/>
            <person name="Shippen D.E."/>
            <person name="Soerensen I."/>
            <person name="Sotooka R."/>
            <person name="Sugimoto N."/>
            <person name="Sugita M."/>
            <person name="Sumikawa N."/>
            <person name="Tanurdzic M."/>
            <person name="Theissen G."/>
            <person name="Ulvskov P."/>
            <person name="Wakazuki S."/>
            <person name="Weng J.K."/>
            <person name="Willats W.W."/>
            <person name="Wipf D."/>
            <person name="Wolf P.G."/>
            <person name="Yang L."/>
            <person name="Zimmer A.D."/>
            <person name="Zhu Q."/>
            <person name="Mitros T."/>
            <person name="Hellsten U."/>
            <person name="Loque D."/>
            <person name="Otillar R."/>
            <person name="Salamov A."/>
            <person name="Schmutz J."/>
            <person name="Shapiro H."/>
            <person name="Lindquist E."/>
            <person name="Lucas S."/>
            <person name="Rokhsar D."/>
            <person name="Grigoriev I.V."/>
        </authorList>
    </citation>
    <scope>NUCLEOTIDE SEQUENCE [LARGE SCALE GENOMIC DNA]</scope>
</reference>
<keyword evidence="3 4" id="KW-0597">Phosphoprotein</keyword>
<dbReference type="InParanoid" id="D8SF44"/>
<dbReference type="GO" id="GO:0000155">
    <property type="term" value="F:phosphorelay sensor kinase activity"/>
    <property type="evidence" value="ECO:0007669"/>
    <property type="project" value="InterPro"/>
</dbReference>
<dbReference type="PROSITE" id="PS50110">
    <property type="entry name" value="RESPONSE_REGULATORY"/>
    <property type="match status" value="1"/>
</dbReference>
<sequence>MALRVACALAGLILLVILSFAVYSSRDLEFISSAPWVLSPFVFLSSVLVSYHGWRSEKELFALACSLKKALSCSRLNTREVQAELRNVKKDSSERIAKMRQFISYIFHEIRVPFNAVVLGIGHLLATNVSEEQQEVLNMMDSSSSSMIRILNDVLDMGKIESGKLQLEKQPFNLAELVSSLIWAFKDTLESKGLEFSLCVDDCTKEFLSTHDLVGDKHRIRQVLANYLSNATKFTPRGGRVKLHVVWNRTKQDGSGDVPADSPASHAKQELSELSKKRCVASVTVSVEDTGIGISKEDQVRLFEPYIQVHTGSTQSQGGTGLGLSFAKRIVELAGGKIGVFSDTGRGSVFSFTIPFEVAGTVSIEGKAAEEVLVNPFDLPEESRVETGVVAASGGLSSSQQPPRPTPKVLIVEDNQVNRRILKKLLASFNIESDAAEDGLQAVDMCRSGAQYDMILIDKEMPVMDGHEATREIRAMGVKTTIVGLTGNALDSDRNQFLAAGVNDFFTKPLSRHQLLRLLEAHGLVR</sequence>
<evidence type="ECO:0000256" key="4">
    <source>
        <dbReference type="PROSITE-ProRule" id="PRU00169"/>
    </source>
</evidence>
<dbReference type="FunFam" id="3.30.565.10:FF:000010">
    <property type="entry name" value="Sensor histidine kinase RcsC"/>
    <property type="match status" value="1"/>
</dbReference>
<evidence type="ECO:0000256" key="2">
    <source>
        <dbReference type="ARBA" id="ARBA00012438"/>
    </source>
</evidence>
<dbReference type="SUPFAM" id="SSF47384">
    <property type="entry name" value="Homodimeric domain of signal transducing histidine kinase"/>
    <property type="match status" value="1"/>
</dbReference>
<name>D8SF44_SELML</name>
<dbReference type="InterPro" id="IPR004358">
    <property type="entry name" value="Sig_transdc_His_kin-like_C"/>
</dbReference>
<evidence type="ECO:0000256" key="3">
    <source>
        <dbReference type="ARBA" id="ARBA00022553"/>
    </source>
</evidence>
<dbReference type="STRING" id="88036.D8SF44"/>
<dbReference type="InterPro" id="IPR050956">
    <property type="entry name" value="2C_system_His_kinase"/>
</dbReference>
<evidence type="ECO:0000259" key="5">
    <source>
        <dbReference type="PROSITE" id="PS50109"/>
    </source>
</evidence>
<dbReference type="Gene3D" id="1.10.287.130">
    <property type="match status" value="1"/>
</dbReference>
<feature type="domain" description="Histidine kinase" evidence="5">
    <location>
        <begin position="105"/>
        <end position="358"/>
    </location>
</feature>
<dbReference type="PANTHER" id="PTHR43719:SF75">
    <property type="entry name" value="HISTIDINE KINASE CKI1"/>
    <property type="match status" value="1"/>
</dbReference>
<proteinExistence type="predicted"/>